<accession>A0ACB9M9Q3</accession>
<organism evidence="1 2">
    <name type="scientific">Melastoma candidum</name>
    <dbReference type="NCBI Taxonomy" id="119954"/>
    <lineage>
        <taxon>Eukaryota</taxon>
        <taxon>Viridiplantae</taxon>
        <taxon>Streptophyta</taxon>
        <taxon>Embryophyta</taxon>
        <taxon>Tracheophyta</taxon>
        <taxon>Spermatophyta</taxon>
        <taxon>Magnoliopsida</taxon>
        <taxon>eudicotyledons</taxon>
        <taxon>Gunneridae</taxon>
        <taxon>Pentapetalae</taxon>
        <taxon>rosids</taxon>
        <taxon>malvids</taxon>
        <taxon>Myrtales</taxon>
        <taxon>Melastomataceae</taxon>
        <taxon>Melastomatoideae</taxon>
        <taxon>Melastomateae</taxon>
        <taxon>Melastoma</taxon>
    </lineage>
</organism>
<proteinExistence type="predicted"/>
<reference evidence="2" key="1">
    <citation type="journal article" date="2023" name="Front. Plant Sci.">
        <title>Chromosomal-level genome assembly of Melastoma candidum provides insights into trichome evolution.</title>
        <authorList>
            <person name="Zhong Y."/>
            <person name="Wu W."/>
            <person name="Sun C."/>
            <person name="Zou P."/>
            <person name="Liu Y."/>
            <person name="Dai S."/>
            <person name="Zhou R."/>
        </authorList>
    </citation>
    <scope>NUCLEOTIDE SEQUENCE [LARGE SCALE GENOMIC DNA]</scope>
</reference>
<dbReference type="EMBL" id="CM042889">
    <property type="protein sequence ID" value="KAI4320460.1"/>
    <property type="molecule type" value="Genomic_DNA"/>
</dbReference>
<comment type="caution">
    <text evidence="1">The sequence shown here is derived from an EMBL/GenBank/DDBJ whole genome shotgun (WGS) entry which is preliminary data.</text>
</comment>
<protein>
    <submittedName>
        <fullName evidence="1">Uncharacterized protein</fullName>
    </submittedName>
</protein>
<gene>
    <name evidence="1" type="ORF">MLD38_033937</name>
</gene>
<sequence length="2112" mass="233204">MLLKPTDSKNPTTSASSAAADHPPPRSFQIDLNQIPLDSPSPTAQTRQAFSSPLTCASCGRPGGKGEVVVCDGCERTFHLSCAGLEDDQRVSVGDEWVCKECTARGVGTGRWPLGFMNRKGSGASQKRRKRGFDMNASPPSDGDSEGSNVVVLGLRCSDRFLQVRHNGLGHENAAGILRRQPHMGCRSFEVDLGFPLANLRSTSNASSKLSTQEPSEVLLQTLREHISCMHGVLGEGWRVEFRQSLSGCGSHIVYCAPGGRKFDSVSEVASYLGLEPTHGLSGPNDEESPLWGRSSLSRKRKSSRCSSSNELPFKKFGLVQIREPQSDHPETEVGSNGKSIIDRREPDPGDNVRYGVEHNEAEFPVQFEDFFLLSVGMIDTRASYHDLKQVWPIGYKACWHDKVTSSLFFCEVADGGDGGPIFKIRRCSCSVAPVPNGVTVLFGRFLNPCSPDEVETIDDMVSSADNGMDTNMEVMFSEPAPPTDADVFSCLDSGANDDANVAGGLSQTDLNSVSHGTGATAVDGYDLQDEIGEIFAEDCSSSLAWKKISQKFVDAFSEICKKKGSCKLLCKHVKEEVYLEDWIMINRNHQFDSAQMLKFSSSPFLAGIKLDESVDLSVDVLMTWLGHDRFGLDAEFVEEIIEHLPGIEGCTKYECLQNRGNYLELPTVGNGSLIVKRKDGAYIRDASLVNLFRKCKNNAITEDNERCPPPGTVVCAQIPNHLVADCYQVCEVLGRFDNILDLKEALSPKKLEDELMNSFAEGNDVTALLTSFCGETLTEVHSSLLGFLIGDLQSKIAPLVDPNFDATESKPRKGRKKDIDTLHTAKRSKLSMLPINKLSWPELARRYIRALIIMDGNSDSGEVISNDCDKLFRCLRGDGGVACGSLTGIMGMEADAILLAEASRQVFGSLNKDHRFLTVELEESIGSGAFDKRDATDGSLPEWAQVLLPVKKLPTNVGTRIRKCINDSLEKGPPEWARKVLEHSISKEVYKGNASGPTKKAVLSVLADVCGEQIQKKPDQKIRTRTAVAVSDIIMKQCRVVLRRAAATDDAKVFCDFLSRRLLTSSGSDDEKLLGSPAILSRPVDFRTIDLRLEFGAYGGSHEAFYEDLQELRSNVFSAFGDKIDVMEAADKLFKSFESLYEEQVIALVDKLSQNAKLDSLSEESKKEVDDCLASFSDLPKAPWDEGLCKVCGIDRDDDSVLLCDTCDSEYHIYCLDPPLSRIPDGNWYCPSCVVGRDMEQGAVIYKHQGRRFHGEFNRDYLETLSSLASTMEENEYWDYTLEAKVFLLKFLCDELLNSALARHHLEQCPDLCAEAQQKVRSLSAEWKSLKAREDFMNARAEELGSAVGNKVGNMTTKEGLPAHEHVERVCKSDNSREMHPMEDQKKPTADSSEQSSLADRCNVKDETTDQLSGREHQHDELSIPGSDCKLSESSLPGNSCQSCEKSIRAVESVASDSLAEVNKSDEKFSPSGNEGDGTSPPVITDQVEKCRPVDNGSNACVAQASGHVRESPAPSADRSSSKDELSALKDSINNLESQILKLSLRRELLGCDSVGRLYWAVVMPGTAPEIIVDGSLASQQRRKMIGNNSVWHVNRRFAAGSADDPMSSEGSKARCPFMQKYNYVATEMQMWFSYKGEDEIDKLVRWLKDSDGRERALKDAILYWWRVRLQGHQHHKDLTDEKTAIMDCKNPVHCLDTKALSLLEKKFGPCFEVADDDFPKKRGKKNRSYGDEKMCRCSCLELILSSRYHCSFCHTTFASDVDLEGHNDGTCKLGLSAHDRGKEVTDPKGKGSVGSVSIEKNGSFDLNSSLIRFQSEGLTCPFDLQEISSKFITNDNNKALVRDIGLISTNGIPVFLSSRPSFLDDSDLSLLSNARRSTGGIDSYKVTCSGEDIIFGFKSPDRLNRRNGGEKPKFQSNGKLRPPGYVEEHDKREALGNRAVAAGDGQVCVVPRSSLRVLGGKDSAILRQLKINLLDMEAALSEEALRPSKASLERRIAWRSFLKSARTIYEMVQATIIFEDMIKTKYLRNEWWYWSSLTAAVRTSTLSSLALRIYTLDSMIIYGGLPILVDSAEQSNPEKLVDDTLLSASDSAERLKGSRKSSRKRKEPEG</sequence>
<name>A0ACB9M9Q3_9MYRT</name>
<keyword evidence="2" id="KW-1185">Reference proteome</keyword>
<evidence type="ECO:0000313" key="1">
    <source>
        <dbReference type="EMBL" id="KAI4320460.1"/>
    </source>
</evidence>
<dbReference type="Proteomes" id="UP001057402">
    <property type="component" value="Chromosome 10"/>
</dbReference>
<evidence type="ECO:0000313" key="2">
    <source>
        <dbReference type="Proteomes" id="UP001057402"/>
    </source>
</evidence>